<proteinExistence type="predicted"/>
<dbReference type="GeneID" id="42005096"/>
<evidence type="ECO:0000313" key="2">
    <source>
        <dbReference type="Proteomes" id="UP000319731"/>
    </source>
</evidence>
<keyword evidence="2" id="KW-1185">Reference proteome</keyword>
<dbReference type="RefSeq" id="XP_031024231.1">
    <property type="nucleotide sequence ID" value="XM_031169799.1"/>
</dbReference>
<gene>
    <name evidence="1" type="ORF">SmJEL517_g03871</name>
</gene>
<sequence>MEYSATAAQLGDLLHAFDYLEMLEETQRAHRRRLHALENALQAIETINSSLGHGHEHNQDMILPDLETFDERLQEEEEEEDNDQFEIVGSSLMPESARPALPPRGISLVVDEIDEIDEPILERLSPSRSYRPDFELLESVSSYHHNNPYHHHDQNDHDPTDPTDIMLSNEDRIMIDWYEQHMRNMQETSSIPSPRNRRTRQNNIYRGLDLNGNFSDDQGEIDCQHDDVSNLDENGNLRADVDDMYRPFSIETKSKLTSRFTRLEKRPPWQARDGQCVGR</sequence>
<reference evidence="1 2" key="1">
    <citation type="journal article" date="2019" name="Sci. Rep.">
        <title>Comparative genomics of chytrid fungi reveal insights into the obligate biotrophic and pathogenic lifestyle of Synchytrium endobioticum.</title>
        <authorList>
            <person name="van de Vossenberg B.T.L.H."/>
            <person name="Warris S."/>
            <person name="Nguyen H.D.T."/>
            <person name="van Gent-Pelzer M.P.E."/>
            <person name="Joly D.L."/>
            <person name="van de Geest H.C."/>
            <person name="Bonants P.J.M."/>
            <person name="Smith D.S."/>
            <person name="Levesque C.A."/>
            <person name="van der Lee T.A.J."/>
        </authorList>
    </citation>
    <scope>NUCLEOTIDE SEQUENCE [LARGE SCALE GENOMIC DNA]</scope>
    <source>
        <strain evidence="1 2">JEL517</strain>
    </source>
</reference>
<dbReference type="AlphaFoldDB" id="A0A507C2B0"/>
<comment type="caution">
    <text evidence="1">The sequence shown here is derived from an EMBL/GenBank/DDBJ whole genome shotgun (WGS) entry which is preliminary data.</text>
</comment>
<evidence type="ECO:0000313" key="1">
    <source>
        <dbReference type="EMBL" id="TPX33189.1"/>
    </source>
</evidence>
<organism evidence="1 2">
    <name type="scientific">Synchytrium microbalum</name>
    <dbReference type="NCBI Taxonomy" id="1806994"/>
    <lineage>
        <taxon>Eukaryota</taxon>
        <taxon>Fungi</taxon>
        <taxon>Fungi incertae sedis</taxon>
        <taxon>Chytridiomycota</taxon>
        <taxon>Chytridiomycota incertae sedis</taxon>
        <taxon>Chytridiomycetes</taxon>
        <taxon>Synchytriales</taxon>
        <taxon>Synchytriaceae</taxon>
        <taxon>Synchytrium</taxon>
    </lineage>
</organism>
<dbReference type="EMBL" id="QEAO01000022">
    <property type="protein sequence ID" value="TPX33189.1"/>
    <property type="molecule type" value="Genomic_DNA"/>
</dbReference>
<dbReference type="Proteomes" id="UP000319731">
    <property type="component" value="Unassembled WGS sequence"/>
</dbReference>
<name>A0A507C2B0_9FUNG</name>
<protein>
    <submittedName>
        <fullName evidence="1">Uncharacterized protein</fullName>
    </submittedName>
</protein>
<accession>A0A507C2B0</accession>